<dbReference type="CDD" id="cd06960">
    <property type="entry name" value="NR_DBD_HNF4A"/>
    <property type="match status" value="1"/>
</dbReference>
<evidence type="ECO:0000256" key="10">
    <source>
        <dbReference type="ARBA" id="ARBA00023242"/>
    </source>
</evidence>
<organism evidence="14 15">
    <name type="scientific">Ditylenchus destructor</name>
    <dbReference type="NCBI Taxonomy" id="166010"/>
    <lineage>
        <taxon>Eukaryota</taxon>
        <taxon>Metazoa</taxon>
        <taxon>Ecdysozoa</taxon>
        <taxon>Nematoda</taxon>
        <taxon>Chromadorea</taxon>
        <taxon>Rhabditida</taxon>
        <taxon>Tylenchina</taxon>
        <taxon>Tylenchomorpha</taxon>
        <taxon>Sphaerularioidea</taxon>
        <taxon>Anguinidae</taxon>
        <taxon>Anguininae</taxon>
        <taxon>Ditylenchus</taxon>
    </lineage>
</organism>
<dbReference type="PROSITE" id="PS00031">
    <property type="entry name" value="NUCLEAR_REC_DBD_1"/>
    <property type="match status" value="1"/>
</dbReference>
<dbReference type="GO" id="GO:0003700">
    <property type="term" value="F:DNA-binding transcription factor activity"/>
    <property type="evidence" value="ECO:0007669"/>
    <property type="project" value="InterPro"/>
</dbReference>
<evidence type="ECO:0000313" key="14">
    <source>
        <dbReference type="EMBL" id="KAI1698760.1"/>
    </source>
</evidence>
<dbReference type="Pfam" id="PF00105">
    <property type="entry name" value="zf-C4"/>
    <property type="match status" value="1"/>
</dbReference>
<dbReference type="SMART" id="SM00430">
    <property type="entry name" value="HOLI"/>
    <property type="match status" value="1"/>
</dbReference>
<evidence type="ECO:0000259" key="12">
    <source>
        <dbReference type="PROSITE" id="PS51030"/>
    </source>
</evidence>
<proteinExistence type="inferred from homology"/>
<keyword evidence="9 11" id="KW-0675">Receptor</keyword>
<comment type="caution">
    <text evidence="14">The sequence shown here is derived from an EMBL/GenBank/DDBJ whole genome shotgun (WGS) entry which is preliminary data.</text>
</comment>
<keyword evidence="5 11" id="KW-0862">Zinc</keyword>
<dbReference type="PROSITE" id="PS51843">
    <property type="entry name" value="NR_LBD"/>
    <property type="match status" value="1"/>
</dbReference>
<dbReference type="InterPro" id="IPR013088">
    <property type="entry name" value="Znf_NHR/GATA"/>
</dbReference>
<dbReference type="PANTHER" id="PTHR46011:SF4">
    <property type="entry name" value="NUCLEAR HORMONE RECEPTOR FAMILY MEMBER NHR-43"/>
    <property type="match status" value="1"/>
</dbReference>
<feature type="domain" description="Nuclear receptor" evidence="12">
    <location>
        <begin position="8"/>
        <end position="85"/>
    </location>
</feature>
<evidence type="ECO:0000256" key="1">
    <source>
        <dbReference type="ARBA" id="ARBA00004123"/>
    </source>
</evidence>
<name>A0AAD4MRF3_9BILA</name>
<evidence type="ECO:0000256" key="6">
    <source>
        <dbReference type="ARBA" id="ARBA00023015"/>
    </source>
</evidence>
<keyword evidence="3 11" id="KW-0479">Metal-binding</keyword>
<evidence type="ECO:0000256" key="3">
    <source>
        <dbReference type="ARBA" id="ARBA00022723"/>
    </source>
</evidence>
<evidence type="ECO:0000256" key="5">
    <source>
        <dbReference type="ARBA" id="ARBA00022833"/>
    </source>
</evidence>
<dbReference type="GO" id="GO:0005634">
    <property type="term" value="C:nucleus"/>
    <property type="evidence" value="ECO:0007669"/>
    <property type="project" value="UniProtKB-SubCell"/>
</dbReference>
<dbReference type="SUPFAM" id="SSF57716">
    <property type="entry name" value="Glucocorticoid receptor-like (DNA-binding domain)"/>
    <property type="match status" value="1"/>
</dbReference>
<dbReference type="GO" id="GO:0008270">
    <property type="term" value="F:zinc ion binding"/>
    <property type="evidence" value="ECO:0007669"/>
    <property type="project" value="UniProtKB-KW"/>
</dbReference>
<dbReference type="AlphaFoldDB" id="A0AAD4MRF3"/>
<evidence type="ECO:0000256" key="8">
    <source>
        <dbReference type="ARBA" id="ARBA00023163"/>
    </source>
</evidence>
<dbReference type="PANTHER" id="PTHR46011">
    <property type="entry name" value="NUCLEAR HORMONE RECEPTOR FAMILY MEMBER NHR-86-RELATED"/>
    <property type="match status" value="1"/>
</dbReference>
<evidence type="ECO:0000256" key="2">
    <source>
        <dbReference type="ARBA" id="ARBA00005993"/>
    </source>
</evidence>
<dbReference type="Gene3D" id="3.30.50.10">
    <property type="entry name" value="Erythroid Transcription Factor GATA-1, subunit A"/>
    <property type="match status" value="1"/>
</dbReference>
<dbReference type="EMBL" id="JAKKPZ010000205">
    <property type="protein sequence ID" value="KAI1698760.1"/>
    <property type="molecule type" value="Genomic_DNA"/>
</dbReference>
<dbReference type="GO" id="GO:0006357">
    <property type="term" value="P:regulation of transcription by RNA polymerase II"/>
    <property type="evidence" value="ECO:0007669"/>
    <property type="project" value="TreeGrafter"/>
</dbReference>
<dbReference type="InterPro" id="IPR000536">
    <property type="entry name" value="Nucl_hrmn_rcpt_lig-bd"/>
</dbReference>
<comment type="similarity">
    <text evidence="2 11">Belongs to the nuclear hormone receptor family.</text>
</comment>
<keyword evidence="4 11" id="KW-0863">Zinc-finger</keyword>
<keyword evidence="6 11" id="KW-0805">Transcription regulation</keyword>
<evidence type="ECO:0000256" key="4">
    <source>
        <dbReference type="ARBA" id="ARBA00022771"/>
    </source>
</evidence>
<dbReference type="InterPro" id="IPR035500">
    <property type="entry name" value="NHR-like_dom_sf"/>
</dbReference>
<sequence>MNNPSMTPPKCVVCQTSPYHGTYFTVLVCRACASFFRRTIAERKVYICARNNDCDIFRDGMRNACRACRLQQCLRSGMKAYPNAGENQGSKDSVQANFSANNQHRLPNPISVPTSFTLNQHSTHKRPIAIPLLEHYRVGLLNFTNGQRSLFSVENPSTIFSEPMYKPLRQGDYLRLNRGTLSLFHTMCINYFEPFNILPHDKKVEILKTYWTVFAFLHKTYLTVAALPYLKKTSQDKSGNSNNGSKHVFDKIVCHYGYYTDKDQTQEYFELMNLDKADCEKAVRFCKHLIDKTLDLMDLYYELNPSEIEFAAIVAIFFWNTVDHLGLLNADMRRERDTVFQELNSILTESLGTVNGAIRLGRIICFMHKLAAKGMEMYESCAVVKLFVPQIQGMWDEDIVPKCFS</sequence>
<dbReference type="PROSITE" id="PS51030">
    <property type="entry name" value="NUCLEAR_REC_DBD_2"/>
    <property type="match status" value="1"/>
</dbReference>
<dbReference type="Gene3D" id="1.10.565.10">
    <property type="entry name" value="Retinoid X Receptor"/>
    <property type="match status" value="1"/>
</dbReference>
<dbReference type="Pfam" id="PF00104">
    <property type="entry name" value="Hormone_recep"/>
    <property type="match status" value="1"/>
</dbReference>
<dbReference type="SMART" id="SM00399">
    <property type="entry name" value="ZnF_C4"/>
    <property type="match status" value="1"/>
</dbReference>
<keyword evidence="15" id="KW-1185">Reference proteome</keyword>
<feature type="domain" description="NR LBD" evidence="13">
    <location>
        <begin position="139"/>
        <end position="405"/>
    </location>
</feature>
<comment type="subcellular location">
    <subcellularLocation>
        <location evidence="1 11">Nucleus</location>
    </subcellularLocation>
</comment>
<dbReference type="Proteomes" id="UP001201812">
    <property type="component" value="Unassembled WGS sequence"/>
</dbReference>
<evidence type="ECO:0000259" key="13">
    <source>
        <dbReference type="PROSITE" id="PS51843"/>
    </source>
</evidence>
<dbReference type="SUPFAM" id="SSF48508">
    <property type="entry name" value="Nuclear receptor ligand-binding domain"/>
    <property type="match status" value="1"/>
</dbReference>
<evidence type="ECO:0000256" key="11">
    <source>
        <dbReference type="RuleBase" id="RU004334"/>
    </source>
</evidence>
<dbReference type="InterPro" id="IPR001628">
    <property type="entry name" value="Znf_hrmn_rcpt"/>
</dbReference>
<keyword evidence="10 11" id="KW-0539">Nucleus</keyword>
<evidence type="ECO:0000313" key="15">
    <source>
        <dbReference type="Proteomes" id="UP001201812"/>
    </source>
</evidence>
<dbReference type="InterPro" id="IPR049636">
    <property type="entry name" value="HNF4-like_DBD"/>
</dbReference>
<evidence type="ECO:0000256" key="7">
    <source>
        <dbReference type="ARBA" id="ARBA00023125"/>
    </source>
</evidence>
<reference evidence="14" key="1">
    <citation type="submission" date="2022-01" db="EMBL/GenBank/DDBJ databases">
        <title>Genome Sequence Resource for Two Populations of Ditylenchus destructor, the Migratory Endoparasitic Phytonematode.</title>
        <authorList>
            <person name="Zhang H."/>
            <person name="Lin R."/>
            <person name="Xie B."/>
        </authorList>
    </citation>
    <scope>NUCLEOTIDE SEQUENCE</scope>
    <source>
        <strain evidence="14">BazhouSP</strain>
    </source>
</reference>
<keyword evidence="7 11" id="KW-0238">DNA-binding</keyword>
<gene>
    <name evidence="14" type="ORF">DdX_17717</name>
</gene>
<dbReference type="GO" id="GO:0000978">
    <property type="term" value="F:RNA polymerase II cis-regulatory region sequence-specific DNA binding"/>
    <property type="evidence" value="ECO:0007669"/>
    <property type="project" value="InterPro"/>
</dbReference>
<accession>A0AAD4MRF3</accession>
<dbReference type="PRINTS" id="PR00047">
    <property type="entry name" value="STROIDFINGER"/>
</dbReference>
<evidence type="ECO:0000256" key="9">
    <source>
        <dbReference type="ARBA" id="ARBA00023170"/>
    </source>
</evidence>
<protein>
    <submittedName>
        <fullName evidence="14">Zinc finger, c4 type (Two domains) domain-containing protein</fullName>
    </submittedName>
</protein>
<keyword evidence="8 11" id="KW-0804">Transcription</keyword>